<name>A0A9J5WM11_SOLCO</name>
<keyword evidence="2" id="KW-0479">Metal-binding</keyword>
<proteinExistence type="predicted"/>
<accession>A0A9J5WM11</accession>
<gene>
    <name evidence="10" type="ORF">H5410_056060</name>
</gene>
<feature type="compositionally biased region" description="Polar residues" evidence="8">
    <location>
        <begin position="56"/>
        <end position="78"/>
    </location>
</feature>
<evidence type="ECO:0000256" key="3">
    <source>
        <dbReference type="ARBA" id="ARBA00022771"/>
    </source>
</evidence>
<sequence length="300" mass="34619">MNTDEFTHVNETSSRPGPIEINSDTPIIPEEVYKRHYGNYQENKEVKIDEEDLDDTPTSPDVNSTEVPPQEDNPSVGTSCPLIIPTRGKTKVQRVLKLHVWKFCYLNEEKTSSICNICKQHFKYTSGGSGETGGLKKHLINKHSKEWFAYINLLLISRRINQFKEFCNACKLPFRKVLKHVKTRWNSFYEMLEVAYTYKESITMQFNKEKLDLVTCQNSIKLLDKEMYDKYCSLDNVENPQMSMPRVGAHGRVKHKLAIGCGSDDGMELQDRQRALPRPEVDYGLSIAELEEGFMGLYNY</sequence>
<dbReference type="EMBL" id="JACXVP010000011">
    <property type="protein sequence ID" value="KAG5575926.1"/>
    <property type="molecule type" value="Genomic_DNA"/>
</dbReference>
<reference evidence="10 11" key="1">
    <citation type="submission" date="2020-09" db="EMBL/GenBank/DDBJ databases">
        <title>De no assembly of potato wild relative species, Solanum commersonii.</title>
        <authorList>
            <person name="Cho K."/>
        </authorList>
    </citation>
    <scope>NUCLEOTIDE SEQUENCE [LARGE SCALE GENOMIC DNA]</scope>
    <source>
        <strain evidence="10">LZ3.2</strain>
        <tissue evidence="10">Leaf</tissue>
    </source>
</reference>
<evidence type="ECO:0000256" key="2">
    <source>
        <dbReference type="ARBA" id="ARBA00022723"/>
    </source>
</evidence>
<evidence type="ECO:0000259" key="9">
    <source>
        <dbReference type="Pfam" id="PF02892"/>
    </source>
</evidence>
<keyword evidence="11" id="KW-1185">Reference proteome</keyword>
<evidence type="ECO:0000256" key="1">
    <source>
        <dbReference type="ARBA" id="ARBA00004123"/>
    </source>
</evidence>
<dbReference type="SUPFAM" id="SSF57667">
    <property type="entry name" value="beta-beta-alpha zinc fingers"/>
    <property type="match status" value="1"/>
</dbReference>
<dbReference type="OrthoDB" id="912513at2759"/>
<evidence type="ECO:0000256" key="6">
    <source>
        <dbReference type="ARBA" id="ARBA00023163"/>
    </source>
</evidence>
<evidence type="ECO:0000256" key="5">
    <source>
        <dbReference type="ARBA" id="ARBA00023015"/>
    </source>
</evidence>
<dbReference type="GO" id="GO:0005634">
    <property type="term" value="C:nucleus"/>
    <property type="evidence" value="ECO:0007669"/>
    <property type="project" value="UniProtKB-SubCell"/>
</dbReference>
<dbReference type="InterPro" id="IPR036236">
    <property type="entry name" value="Znf_C2H2_sf"/>
</dbReference>
<dbReference type="GO" id="GO:0003677">
    <property type="term" value="F:DNA binding"/>
    <property type="evidence" value="ECO:0007669"/>
    <property type="project" value="InterPro"/>
</dbReference>
<dbReference type="InterPro" id="IPR003656">
    <property type="entry name" value="Znf_BED"/>
</dbReference>
<dbReference type="SMART" id="SM00614">
    <property type="entry name" value="ZnF_BED"/>
    <property type="match status" value="1"/>
</dbReference>
<evidence type="ECO:0000256" key="4">
    <source>
        <dbReference type="ARBA" id="ARBA00022833"/>
    </source>
</evidence>
<feature type="domain" description="BED-type" evidence="9">
    <location>
        <begin position="100"/>
        <end position="144"/>
    </location>
</feature>
<evidence type="ECO:0000256" key="8">
    <source>
        <dbReference type="SAM" id="MobiDB-lite"/>
    </source>
</evidence>
<dbReference type="Pfam" id="PF02892">
    <property type="entry name" value="zf-BED"/>
    <property type="match status" value="1"/>
</dbReference>
<comment type="subcellular location">
    <subcellularLocation>
        <location evidence="1">Nucleus</location>
    </subcellularLocation>
</comment>
<dbReference type="PANTHER" id="PTHR46481:SF10">
    <property type="entry name" value="ZINC FINGER BED DOMAIN-CONTAINING PROTEIN 39"/>
    <property type="match status" value="1"/>
</dbReference>
<evidence type="ECO:0000313" key="11">
    <source>
        <dbReference type="Proteomes" id="UP000824120"/>
    </source>
</evidence>
<comment type="caution">
    <text evidence="10">The sequence shown here is derived from an EMBL/GenBank/DDBJ whole genome shotgun (WGS) entry which is preliminary data.</text>
</comment>
<keyword evidence="6" id="KW-0804">Transcription</keyword>
<evidence type="ECO:0000256" key="7">
    <source>
        <dbReference type="ARBA" id="ARBA00023242"/>
    </source>
</evidence>
<dbReference type="InterPro" id="IPR052035">
    <property type="entry name" value="ZnF_BED_domain_contain"/>
</dbReference>
<feature type="region of interest" description="Disordered" evidence="8">
    <location>
        <begin position="1"/>
        <end position="27"/>
    </location>
</feature>
<dbReference type="PANTHER" id="PTHR46481">
    <property type="entry name" value="ZINC FINGER BED DOMAIN-CONTAINING PROTEIN 4"/>
    <property type="match status" value="1"/>
</dbReference>
<keyword evidence="5" id="KW-0805">Transcription regulation</keyword>
<dbReference type="AlphaFoldDB" id="A0A9J5WM11"/>
<keyword evidence="4" id="KW-0862">Zinc</keyword>
<protein>
    <recommendedName>
        <fullName evidence="9">BED-type domain-containing protein</fullName>
    </recommendedName>
</protein>
<organism evidence="10 11">
    <name type="scientific">Solanum commersonii</name>
    <name type="common">Commerson's wild potato</name>
    <name type="synonym">Commerson's nightshade</name>
    <dbReference type="NCBI Taxonomy" id="4109"/>
    <lineage>
        <taxon>Eukaryota</taxon>
        <taxon>Viridiplantae</taxon>
        <taxon>Streptophyta</taxon>
        <taxon>Embryophyta</taxon>
        <taxon>Tracheophyta</taxon>
        <taxon>Spermatophyta</taxon>
        <taxon>Magnoliopsida</taxon>
        <taxon>eudicotyledons</taxon>
        <taxon>Gunneridae</taxon>
        <taxon>Pentapetalae</taxon>
        <taxon>asterids</taxon>
        <taxon>lamiids</taxon>
        <taxon>Solanales</taxon>
        <taxon>Solanaceae</taxon>
        <taxon>Solanoideae</taxon>
        <taxon>Solaneae</taxon>
        <taxon>Solanum</taxon>
    </lineage>
</organism>
<dbReference type="GO" id="GO:0008270">
    <property type="term" value="F:zinc ion binding"/>
    <property type="evidence" value="ECO:0007669"/>
    <property type="project" value="UniProtKB-KW"/>
</dbReference>
<feature type="region of interest" description="Disordered" evidence="8">
    <location>
        <begin position="39"/>
        <end position="80"/>
    </location>
</feature>
<evidence type="ECO:0000313" key="10">
    <source>
        <dbReference type="EMBL" id="KAG5575926.1"/>
    </source>
</evidence>
<keyword evidence="3" id="KW-0863">Zinc-finger</keyword>
<keyword evidence="7" id="KW-0539">Nucleus</keyword>
<dbReference type="GO" id="GO:0009791">
    <property type="term" value="P:post-embryonic development"/>
    <property type="evidence" value="ECO:0007669"/>
    <property type="project" value="UniProtKB-ARBA"/>
</dbReference>
<dbReference type="Proteomes" id="UP000824120">
    <property type="component" value="Chromosome 11"/>
</dbReference>